<proteinExistence type="predicted"/>
<gene>
    <name evidence="1" type="ordered locus">Dd1591_1223</name>
</gene>
<dbReference type="STRING" id="561229.Dd1591_1223"/>
<organism evidence="1 2">
    <name type="scientific">Dickeya chrysanthemi (strain Ech1591)</name>
    <name type="common">Dickeya zeae (strain Ech1591)</name>
    <dbReference type="NCBI Taxonomy" id="561229"/>
    <lineage>
        <taxon>Bacteria</taxon>
        <taxon>Pseudomonadati</taxon>
        <taxon>Pseudomonadota</taxon>
        <taxon>Gammaproteobacteria</taxon>
        <taxon>Enterobacterales</taxon>
        <taxon>Pectobacteriaceae</taxon>
        <taxon>Dickeya</taxon>
    </lineage>
</organism>
<accession>C6CQ94</accession>
<dbReference type="KEGG" id="dze:Dd1591_1223"/>
<dbReference type="HOGENOM" id="CLU_3269171_0_0_6"/>
<dbReference type="EMBL" id="CP001655">
    <property type="protein sequence ID" value="ACT06090.1"/>
    <property type="molecule type" value="Genomic_DNA"/>
</dbReference>
<reference evidence="1 2" key="1">
    <citation type="submission" date="2009-06" db="EMBL/GenBank/DDBJ databases">
        <title>Complete sequence of Dickeya zeae Ech1591.</title>
        <authorList>
            <consortium name="US DOE Joint Genome Institute"/>
            <person name="Lucas S."/>
            <person name="Copeland A."/>
            <person name="Lapidus A."/>
            <person name="Glavina del Rio T."/>
            <person name="Tice H."/>
            <person name="Bruce D."/>
            <person name="Goodwin L."/>
            <person name="Pitluck S."/>
            <person name="Chertkov O."/>
            <person name="Brettin T."/>
            <person name="Detter J.C."/>
            <person name="Han C."/>
            <person name="Larimer F."/>
            <person name="Land M."/>
            <person name="Hauser L."/>
            <person name="Kyrpides N."/>
            <person name="Ovchinnikova G."/>
            <person name="Balakrishnan V."/>
            <person name="Glasner J."/>
            <person name="Perna N.T."/>
        </authorList>
    </citation>
    <scope>NUCLEOTIDE SEQUENCE [LARGE SCALE GENOMIC DNA]</scope>
    <source>
        <strain evidence="1 2">Ech1591</strain>
    </source>
</reference>
<name>C6CQ94_DICC1</name>
<dbReference type="Proteomes" id="UP000002735">
    <property type="component" value="Chromosome"/>
</dbReference>
<dbReference type="AlphaFoldDB" id="C6CQ94"/>
<evidence type="ECO:0000313" key="1">
    <source>
        <dbReference type="EMBL" id="ACT06090.1"/>
    </source>
</evidence>
<sequence>MKVHPRNQTQANNRQERHDKLALLLYLLPLGRIGKVCLGTC</sequence>
<evidence type="ECO:0000313" key="2">
    <source>
        <dbReference type="Proteomes" id="UP000002735"/>
    </source>
</evidence>
<protein>
    <submittedName>
        <fullName evidence="1">Uncharacterized protein</fullName>
    </submittedName>
</protein>